<evidence type="ECO:0000256" key="1">
    <source>
        <dbReference type="SAM" id="Phobius"/>
    </source>
</evidence>
<dbReference type="OrthoDB" id="1367916at2"/>
<evidence type="ECO:0000313" key="2">
    <source>
        <dbReference type="EMBL" id="QDT75757.1"/>
    </source>
</evidence>
<organism evidence="2 3">
    <name type="scientific">Lacipirellula limnantheis</name>
    <dbReference type="NCBI Taxonomy" id="2528024"/>
    <lineage>
        <taxon>Bacteria</taxon>
        <taxon>Pseudomonadati</taxon>
        <taxon>Planctomycetota</taxon>
        <taxon>Planctomycetia</taxon>
        <taxon>Pirellulales</taxon>
        <taxon>Lacipirellulaceae</taxon>
        <taxon>Lacipirellula</taxon>
    </lineage>
</organism>
<sequence length="228" mass="26665">MRVFIDAIIGSSICLAVIAFVAYFFRDWFLNHLKRSLDHDFNEKIAAQQNVFDRHLAEMRIKHEIELERLRSDLRVDAFRNETRFSRLHADRAQAIADVYAGLRGLRGAFGDYAVATVDPADWPRLREATIDAFKRVTATFYPKEIYIPASTADKVHEYLRETHLNFVAFRQQVDTERRDEHRYFKAWQDVAENMVGKSKRLFEDLRDDFRRLLGDDVPPAAPADETK</sequence>
<proteinExistence type="predicted"/>
<keyword evidence="3" id="KW-1185">Reference proteome</keyword>
<evidence type="ECO:0000313" key="3">
    <source>
        <dbReference type="Proteomes" id="UP000317909"/>
    </source>
</evidence>
<dbReference type="EMBL" id="CP036339">
    <property type="protein sequence ID" value="QDT75757.1"/>
    <property type="molecule type" value="Genomic_DNA"/>
</dbReference>
<feature type="transmembrane region" description="Helical" evidence="1">
    <location>
        <begin position="6"/>
        <end position="25"/>
    </location>
</feature>
<gene>
    <name evidence="2" type="ORF">I41_49990</name>
</gene>
<dbReference type="RefSeq" id="WP_145435538.1">
    <property type="nucleotide sequence ID" value="NZ_CP036339.1"/>
</dbReference>
<dbReference type="KEGG" id="llh:I41_49990"/>
<name>A0A517U573_9BACT</name>
<keyword evidence="1" id="KW-0472">Membrane</keyword>
<keyword evidence="1" id="KW-1133">Transmembrane helix</keyword>
<reference evidence="2 3" key="1">
    <citation type="submission" date="2019-02" db="EMBL/GenBank/DDBJ databases">
        <title>Deep-cultivation of Planctomycetes and their phenomic and genomic characterization uncovers novel biology.</title>
        <authorList>
            <person name="Wiegand S."/>
            <person name="Jogler M."/>
            <person name="Boedeker C."/>
            <person name="Pinto D."/>
            <person name="Vollmers J."/>
            <person name="Rivas-Marin E."/>
            <person name="Kohn T."/>
            <person name="Peeters S.H."/>
            <person name="Heuer A."/>
            <person name="Rast P."/>
            <person name="Oberbeckmann S."/>
            <person name="Bunk B."/>
            <person name="Jeske O."/>
            <person name="Meyerdierks A."/>
            <person name="Storesund J.E."/>
            <person name="Kallscheuer N."/>
            <person name="Luecker S."/>
            <person name="Lage O.M."/>
            <person name="Pohl T."/>
            <person name="Merkel B.J."/>
            <person name="Hornburger P."/>
            <person name="Mueller R.-W."/>
            <person name="Bruemmer F."/>
            <person name="Labrenz M."/>
            <person name="Spormann A.M."/>
            <person name="Op den Camp H."/>
            <person name="Overmann J."/>
            <person name="Amann R."/>
            <person name="Jetten M.S.M."/>
            <person name="Mascher T."/>
            <person name="Medema M.H."/>
            <person name="Devos D.P."/>
            <person name="Kaster A.-K."/>
            <person name="Ovreas L."/>
            <person name="Rohde M."/>
            <person name="Galperin M.Y."/>
            <person name="Jogler C."/>
        </authorList>
    </citation>
    <scope>NUCLEOTIDE SEQUENCE [LARGE SCALE GENOMIC DNA]</scope>
    <source>
        <strain evidence="2 3">I41</strain>
    </source>
</reference>
<dbReference type="AlphaFoldDB" id="A0A517U573"/>
<dbReference type="Proteomes" id="UP000317909">
    <property type="component" value="Chromosome"/>
</dbReference>
<keyword evidence="1" id="KW-0812">Transmembrane</keyword>
<accession>A0A517U573</accession>
<protein>
    <submittedName>
        <fullName evidence="2">Uncharacterized protein</fullName>
    </submittedName>
</protein>